<evidence type="ECO:0000256" key="2">
    <source>
        <dbReference type="ARBA" id="ARBA00001966"/>
    </source>
</evidence>
<dbReference type="InterPro" id="IPR001821">
    <property type="entry name" value="NiFe_hydrogenase_ssu"/>
</dbReference>
<evidence type="ECO:0000256" key="4">
    <source>
        <dbReference type="ARBA" id="ARBA00006605"/>
    </source>
</evidence>
<feature type="domain" description="NADH:ubiquinone oxidoreductase-like 20kDa subunit" evidence="15">
    <location>
        <begin position="78"/>
        <end position="223"/>
    </location>
</feature>
<feature type="region of interest" description="Disordered" evidence="13">
    <location>
        <begin position="376"/>
        <end position="399"/>
    </location>
</feature>
<keyword evidence="6" id="KW-0004">4Fe-4S</keyword>
<comment type="cofactor">
    <cofactor evidence="1">
        <name>[3Fe-4S] cluster</name>
        <dbReference type="ChEBI" id="CHEBI:21137"/>
    </cofactor>
</comment>
<gene>
    <name evidence="17" type="ORF">SAMN05421819_0031</name>
</gene>
<dbReference type="GO" id="GO:0030313">
    <property type="term" value="C:cell envelope"/>
    <property type="evidence" value="ECO:0007669"/>
    <property type="project" value="UniProtKB-SubCell"/>
</dbReference>
<dbReference type="AlphaFoldDB" id="A0A1H5S1B9"/>
<dbReference type="InterPro" id="IPR027394">
    <property type="entry name" value="Cytochrome-c3_hydrogenase_C"/>
</dbReference>
<evidence type="ECO:0000256" key="1">
    <source>
        <dbReference type="ARBA" id="ARBA00001927"/>
    </source>
</evidence>
<comment type="subcellular location">
    <subcellularLocation>
        <location evidence="3">Cell envelope</location>
    </subcellularLocation>
</comment>
<dbReference type="InterPro" id="IPR037148">
    <property type="entry name" value="NiFe-Hase_small_C_sf"/>
</dbReference>
<dbReference type="GO" id="GO:0008901">
    <property type="term" value="F:ferredoxin hydrogenase activity"/>
    <property type="evidence" value="ECO:0007669"/>
    <property type="project" value="InterPro"/>
</dbReference>
<dbReference type="GO" id="GO:0009375">
    <property type="term" value="C:ferredoxin hydrogenase complex"/>
    <property type="evidence" value="ECO:0007669"/>
    <property type="project" value="InterPro"/>
</dbReference>
<dbReference type="GO" id="GO:0016020">
    <property type="term" value="C:membrane"/>
    <property type="evidence" value="ECO:0007669"/>
    <property type="project" value="TreeGrafter"/>
</dbReference>
<keyword evidence="11" id="KW-0411">Iron-sulfur</keyword>
<dbReference type="OrthoDB" id="9766729at2"/>
<sequence length="399" mass="42668">MLKQLLADRECVPPLGTIDQRLRQCNISRRSFLVFCTSLMVAAPYGLALTDKTRPEDVAAVLGKVIRPPVIWLHFQDCTGCTESLLQTSHPGFADLILNVISLEYHETLMAGSGAQARQALDEAMQRYAGKYILVVEGSIPMGAQGIYMKSGGRTAMEVLTDVGGKAAAIIAIGSCASWGGIPSADPDPTGAVGVADLLPDHSIINIPGCPPNPYTMLGVVLQYAADGTLPETDEQRRPKFAFDRDIHEHCPRRAHFDAGNFVKVYGDAGHREGWCLYEMGCKGPDTHAGCSTRHFNEIPDVWPIGIGAPCIGCTEKAVAFKVPMFEVVQLHTIAAPPTSYASITTTRGTISPLATGLVGLGVGVLATGGYVASRKFSRKQDDDDAPGEDPGSHERPQP</sequence>
<dbReference type="InterPro" id="IPR006137">
    <property type="entry name" value="NADH_UbQ_OxRdtase-like_20kDa"/>
</dbReference>
<dbReference type="PRINTS" id="PR00614">
    <property type="entry name" value="NIHGNASESMLL"/>
</dbReference>
<feature type="transmembrane region" description="Helical" evidence="14">
    <location>
        <begin position="354"/>
        <end position="373"/>
    </location>
</feature>
<comment type="cofactor">
    <cofactor evidence="2">
        <name>[4Fe-4S] cluster</name>
        <dbReference type="ChEBI" id="CHEBI:49883"/>
    </cofactor>
</comment>
<comment type="subunit">
    <text evidence="5">Heterodimer of a large and a small subunit.</text>
</comment>
<evidence type="ECO:0000256" key="8">
    <source>
        <dbReference type="ARBA" id="ARBA00022729"/>
    </source>
</evidence>
<dbReference type="GO" id="GO:0009061">
    <property type="term" value="P:anaerobic respiration"/>
    <property type="evidence" value="ECO:0007669"/>
    <property type="project" value="TreeGrafter"/>
</dbReference>
<dbReference type="GO" id="GO:0046872">
    <property type="term" value="F:metal ion binding"/>
    <property type="evidence" value="ECO:0007669"/>
    <property type="project" value="UniProtKB-KW"/>
</dbReference>
<proteinExistence type="inferred from homology"/>
<evidence type="ECO:0000256" key="13">
    <source>
        <dbReference type="SAM" id="MobiDB-lite"/>
    </source>
</evidence>
<dbReference type="PANTHER" id="PTHR30013">
    <property type="entry name" value="NIFE / NIFESE HYDROGENASE SMALL SUBUNIT FAMILY MEMBER"/>
    <property type="match status" value="1"/>
</dbReference>
<keyword evidence="12" id="KW-0003">3Fe-4S</keyword>
<evidence type="ECO:0000256" key="6">
    <source>
        <dbReference type="ARBA" id="ARBA00022485"/>
    </source>
</evidence>
<keyword evidence="14" id="KW-0472">Membrane</keyword>
<dbReference type="GO" id="GO:0051538">
    <property type="term" value="F:3 iron, 4 sulfur cluster binding"/>
    <property type="evidence" value="ECO:0007669"/>
    <property type="project" value="UniProtKB-KW"/>
</dbReference>
<reference evidence="17 18" key="1">
    <citation type="submission" date="2016-10" db="EMBL/GenBank/DDBJ databases">
        <authorList>
            <person name="de Groot N.N."/>
        </authorList>
    </citation>
    <scope>NUCLEOTIDE SEQUENCE [LARGE SCALE GENOMIC DNA]</scope>
    <source>
        <strain evidence="17 18">DSM 22489</strain>
    </source>
</reference>
<evidence type="ECO:0000256" key="9">
    <source>
        <dbReference type="ARBA" id="ARBA00023002"/>
    </source>
</evidence>
<dbReference type="Gene3D" id="3.40.50.700">
    <property type="entry name" value="NADH:ubiquinone oxidoreductase-like, 20kDa subunit"/>
    <property type="match status" value="1"/>
</dbReference>
<dbReference type="GO" id="GO:0051539">
    <property type="term" value="F:4 iron, 4 sulfur cluster binding"/>
    <property type="evidence" value="ECO:0007669"/>
    <property type="project" value="UniProtKB-KW"/>
</dbReference>
<keyword evidence="7" id="KW-0479">Metal-binding</keyword>
<protein>
    <submittedName>
        <fullName evidence="17">Hydrogenase small subunit</fullName>
    </submittedName>
</protein>
<dbReference type="EMBL" id="FNVA01000001">
    <property type="protein sequence ID" value="SEF44164.1"/>
    <property type="molecule type" value="Genomic_DNA"/>
</dbReference>
<name>A0A1H5S1B9_9BACT</name>
<keyword evidence="18" id="KW-1185">Reference proteome</keyword>
<dbReference type="Pfam" id="PF14720">
    <property type="entry name" value="NiFe_hyd_SSU_C"/>
    <property type="match status" value="1"/>
</dbReference>
<evidence type="ECO:0000256" key="3">
    <source>
        <dbReference type="ARBA" id="ARBA00004196"/>
    </source>
</evidence>
<dbReference type="SUPFAM" id="SSF56770">
    <property type="entry name" value="HydA/Nqo6-like"/>
    <property type="match status" value="1"/>
</dbReference>
<evidence type="ECO:0000259" key="16">
    <source>
        <dbReference type="Pfam" id="PF14720"/>
    </source>
</evidence>
<dbReference type="GO" id="GO:0009055">
    <property type="term" value="F:electron transfer activity"/>
    <property type="evidence" value="ECO:0007669"/>
    <property type="project" value="TreeGrafter"/>
</dbReference>
<evidence type="ECO:0000256" key="11">
    <source>
        <dbReference type="ARBA" id="ARBA00023014"/>
    </source>
</evidence>
<dbReference type="NCBIfam" id="TIGR00391">
    <property type="entry name" value="hydA"/>
    <property type="match status" value="1"/>
</dbReference>
<evidence type="ECO:0000259" key="15">
    <source>
        <dbReference type="Pfam" id="PF01058"/>
    </source>
</evidence>
<dbReference type="InterPro" id="IPR037024">
    <property type="entry name" value="NiFe_Hase_small_N_sf"/>
</dbReference>
<dbReference type="PANTHER" id="PTHR30013:SF7">
    <property type="entry name" value="HYDROGENASE-2 SMALL CHAIN"/>
    <property type="match status" value="1"/>
</dbReference>
<keyword evidence="10" id="KW-0408">Iron</keyword>
<dbReference type="RefSeq" id="WP_103931027.1">
    <property type="nucleotide sequence ID" value="NZ_FNVA01000001.1"/>
</dbReference>
<evidence type="ECO:0000313" key="18">
    <source>
        <dbReference type="Proteomes" id="UP000236728"/>
    </source>
</evidence>
<evidence type="ECO:0000256" key="10">
    <source>
        <dbReference type="ARBA" id="ARBA00023004"/>
    </source>
</evidence>
<evidence type="ECO:0000256" key="7">
    <source>
        <dbReference type="ARBA" id="ARBA00022723"/>
    </source>
</evidence>
<evidence type="ECO:0000313" key="17">
    <source>
        <dbReference type="EMBL" id="SEF44164.1"/>
    </source>
</evidence>
<keyword evidence="8" id="KW-0732">Signal</keyword>
<keyword evidence="14" id="KW-1133">Transmembrane helix</keyword>
<evidence type="ECO:0000256" key="12">
    <source>
        <dbReference type="ARBA" id="ARBA00023291"/>
    </source>
</evidence>
<evidence type="ECO:0000256" key="5">
    <source>
        <dbReference type="ARBA" id="ARBA00011771"/>
    </source>
</evidence>
<keyword evidence="14" id="KW-0812">Transmembrane</keyword>
<feature type="domain" description="Cytochrome-c3 hydrogenase C-terminal" evidence="16">
    <location>
        <begin position="243"/>
        <end position="326"/>
    </location>
</feature>
<accession>A0A1H5S1B9</accession>
<dbReference type="Gene3D" id="4.10.480.10">
    <property type="entry name" value="Cytochrome-c3 hydrogenase, C-terminal domain"/>
    <property type="match status" value="1"/>
</dbReference>
<dbReference type="GO" id="GO:0044569">
    <property type="term" value="C:[Ni-Fe] hydrogenase complex"/>
    <property type="evidence" value="ECO:0007669"/>
    <property type="project" value="TreeGrafter"/>
</dbReference>
<keyword evidence="9" id="KW-0560">Oxidoreductase</keyword>
<dbReference type="Pfam" id="PF01058">
    <property type="entry name" value="Oxidored_q6"/>
    <property type="match status" value="1"/>
</dbReference>
<evidence type="ECO:0000256" key="14">
    <source>
        <dbReference type="SAM" id="Phobius"/>
    </source>
</evidence>
<dbReference type="Proteomes" id="UP000236728">
    <property type="component" value="Unassembled WGS sequence"/>
</dbReference>
<comment type="similarity">
    <text evidence="4">Belongs to the [NiFe]/[NiFeSe] hydrogenase small subunit family.</text>
</comment>
<organism evidence="17 18">
    <name type="scientific">Bryocella elongata</name>
    <dbReference type="NCBI Taxonomy" id="863522"/>
    <lineage>
        <taxon>Bacteria</taxon>
        <taxon>Pseudomonadati</taxon>
        <taxon>Acidobacteriota</taxon>
        <taxon>Terriglobia</taxon>
        <taxon>Terriglobales</taxon>
        <taxon>Acidobacteriaceae</taxon>
        <taxon>Bryocella</taxon>
    </lineage>
</organism>